<accession>A0A1Z4JJV6</accession>
<evidence type="ECO:0000313" key="2">
    <source>
        <dbReference type="Proteomes" id="UP000217895"/>
    </source>
</evidence>
<sequence>MRSVSDRAHHLLVKIAVFGSDFGTTISGIAYNDKQLSFEYV</sequence>
<protein>
    <submittedName>
        <fullName evidence="1">Uncharacterized protein</fullName>
    </submittedName>
</protein>
<evidence type="ECO:0000313" key="1">
    <source>
        <dbReference type="EMBL" id="BAY57029.1"/>
    </source>
</evidence>
<dbReference type="AlphaFoldDB" id="A0A1Z4JJV6"/>
<proteinExistence type="predicted"/>
<dbReference type="EMBL" id="AP018203">
    <property type="protein sequence ID" value="BAY57029.1"/>
    <property type="molecule type" value="Genomic_DNA"/>
</dbReference>
<gene>
    <name evidence="1" type="ORF">NIES2135_38920</name>
</gene>
<dbReference type="Proteomes" id="UP000217895">
    <property type="component" value="Chromosome"/>
</dbReference>
<name>A0A1Z4JJV6_LEPBY</name>
<organism evidence="1 2">
    <name type="scientific">Leptolyngbya boryana NIES-2135</name>
    <dbReference type="NCBI Taxonomy" id="1973484"/>
    <lineage>
        <taxon>Bacteria</taxon>
        <taxon>Bacillati</taxon>
        <taxon>Cyanobacteriota</taxon>
        <taxon>Cyanophyceae</taxon>
        <taxon>Leptolyngbyales</taxon>
        <taxon>Leptolyngbyaceae</taxon>
        <taxon>Leptolyngbya group</taxon>
        <taxon>Leptolyngbya</taxon>
    </lineage>
</organism>
<reference evidence="1 2" key="1">
    <citation type="submission" date="2017-06" db="EMBL/GenBank/DDBJ databases">
        <title>Genome sequencing of cyanobaciteial culture collection at National Institute for Environmental Studies (NIES).</title>
        <authorList>
            <person name="Hirose Y."/>
            <person name="Shimura Y."/>
            <person name="Fujisawa T."/>
            <person name="Nakamura Y."/>
            <person name="Kawachi M."/>
        </authorList>
    </citation>
    <scope>NUCLEOTIDE SEQUENCE [LARGE SCALE GENOMIC DNA]</scope>
    <source>
        <strain evidence="1 2">NIES-2135</strain>
    </source>
</reference>
<keyword evidence="2" id="KW-1185">Reference proteome</keyword>